<evidence type="ECO:0000313" key="13">
    <source>
        <dbReference type="Proteomes" id="UP000245771"/>
    </source>
</evidence>
<evidence type="ECO:0000256" key="6">
    <source>
        <dbReference type="ARBA" id="ARBA00048142"/>
    </source>
</evidence>
<dbReference type="PANTHER" id="PTHR42862">
    <property type="entry name" value="DELTA-1-PYRROLINE-5-CARBOXYLATE DEHYDROGENASE 1, ISOFORM A-RELATED"/>
    <property type="match status" value="1"/>
</dbReference>
<evidence type="ECO:0000313" key="12">
    <source>
        <dbReference type="EMBL" id="PWN32703.1"/>
    </source>
</evidence>
<dbReference type="Proteomes" id="UP000245771">
    <property type="component" value="Unassembled WGS sequence"/>
</dbReference>
<dbReference type="GO" id="GO:0003842">
    <property type="term" value="F:L-glutamate gamma-semialdehyde dehydrogenase activity"/>
    <property type="evidence" value="ECO:0007669"/>
    <property type="project" value="UniProtKB-UniRule"/>
</dbReference>
<evidence type="ECO:0000256" key="2">
    <source>
        <dbReference type="ARBA" id="ARBA00009986"/>
    </source>
</evidence>
<proteinExistence type="inferred from homology"/>
<dbReference type="PANTHER" id="PTHR42862:SF1">
    <property type="entry name" value="DELTA-1-PYRROLINE-5-CARBOXYLATE DEHYDROGENASE 2, ISOFORM A-RELATED"/>
    <property type="match status" value="1"/>
</dbReference>
<evidence type="ECO:0000256" key="9">
    <source>
        <dbReference type="RuleBase" id="RU366016"/>
    </source>
</evidence>
<feature type="domain" description="Aldehyde dehydrogenase" evidence="11">
    <location>
        <begin position="65"/>
        <end position="535"/>
    </location>
</feature>
<keyword evidence="13" id="KW-1185">Reference proteome</keyword>
<evidence type="ECO:0000256" key="5">
    <source>
        <dbReference type="ARBA" id="ARBA00023062"/>
    </source>
</evidence>
<dbReference type="InterPro" id="IPR050485">
    <property type="entry name" value="Proline_metab_enzyme"/>
</dbReference>
<dbReference type="InterPro" id="IPR016163">
    <property type="entry name" value="Ald_DH_C"/>
</dbReference>
<dbReference type="FunFam" id="3.40.309.10:FF:000005">
    <property type="entry name" value="1-pyrroline-5-carboxylate dehydrogenase 1"/>
    <property type="match status" value="1"/>
</dbReference>
<dbReference type="InParanoid" id="A0A316V940"/>
<dbReference type="OrthoDB" id="5322683at2759"/>
<comment type="catalytic activity">
    <reaction evidence="6 9">
        <text>L-glutamate 5-semialdehyde + NAD(+) + H2O = L-glutamate + NADH + 2 H(+)</text>
        <dbReference type="Rhea" id="RHEA:30235"/>
        <dbReference type="ChEBI" id="CHEBI:15377"/>
        <dbReference type="ChEBI" id="CHEBI:15378"/>
        <dbReference type="ChEBI" id="CHEBI:29985"/>
        <dbReference type="ChEBI" id="CHEBI:57540"/>
        <dbReference type="ChEBI" id="CHEBI:57945"/>
        <dbReference type="ChEBI" id="CHEBI:58066"/>
        <dbReference type="EC" id="1.2.1.88"/>
    </reaction>
</comment>
<evidence type="ECO:0000256" key="1">
    <source>
        <dbReference type="ARBA" id="ARBA00004786"/>
    </source>
</evidence>
<dbReference type="PROSITE" id="PS00687">
    <property type="entry name" value="ALDEHYDE_DEHYDR_GLU"/>
    <property type="match status" value="1"/>
</dbReference>
<dbReference type="GeneID" id="37024639"/>
<protein>
    <recommendedName>
        <fullName evidence="9 10">Multifunctional fusion protein</fullName>
    </recommendedName>
    <domain>
        <recommendedName>
            <fullName evidence="10">Delta-1-pyrroline-5-carboxylate dehydrogenase</fullName>
            <shortName evidence="10">P5C dehydrogenase</shortName>
        </recommendedName>
        <alternativeName>
            <fullName evidence="9">L-glutamate gamma-semialdehyde dehydrogenase</fullName>
        </alternativeName>
    </domain>
    <domain>
        <recommendedName>
            <fullName evidence="9">L-glutamate gamma-semialdehyde dehydrogenase</fullName>
            <ecNumber evidence="9">1.2.1.88</ecNumber>
        </recommendedName>
    </domain>
</protein>
<organism evidence="12 13">
    <name type="scientific">Meira miltonrushii</name>
    <dbReference type="NCBI Taxonomy" id="1280837"/>
    <lineage>
        <taxon>Eukaryota</taxon>
        <taxon>Fungi</taxon>
        <taxon>Dikarya</taxon>
        <taxon>Basidiomycota</taxon>
        <taxon>Ustilaginomycotina</taxon>
        <taxon>Exobasidiomycetes</taxon>
        <taxon>Exobasidiales</taxon>
        <taxon>Brachybasidiaceae</taxon>
        <taxon>Meira</taxon>
    </lineage>
</organism>
<dbReference type="NCBIfam" id="TIGR01236">
    <property type="entry name" value="D1pyr5carbox1"/>
    <property type="match status" value="1"/>
</dbReference>
<dbReference type="CDD" id="cd07123">
    <property type="entry name" value="ALDH_F4-17_P5CDH"/>
    <property type="match status" value="1"/>
</dbReference>
<evidence type="ECO:0000259" key="11">
    <source>
        <dbReference type="Pfam" id="PF00171"/>
    </source>
</evidence>
<dbReference type="InterPro" id="IPR016162">
    <property type="entry name" value="Ald_DH_N"/>
</dbReference>
<evidence type="ECO:0000256" key="3">
    <source>
        <dbReference type="ARBA" id="ARBA00023002"/>
    </source>
</evidence>
<dbReference type="GO" id="GO:0010133">
    <property type="term" value="P:L-proline catabolic process to L-glutamate"/>
    <property type="evidence" value="ECO:0007669"/>
    <property type="project" value="UniProtKB-UniRule"/>
</dbReference>
<dbReference type="Gene3D" id="3.40.309.10">
    <property type="entry name" value="Aldehyde Dehydrogenase, Chain A, domain 2"/>
    <property type="match status" value="1"/>
</dbReference>
<dbReference type="PROSITE" id="PS00070">
    <property type="entry name" value="ALDEHYDE_DEHYDR_CYS"/>
    <property type="match status" value="1"/>
</dbReference>
<dbReference type="GO" id="GO:0005759">
    <property type="term" value="C:mitochondrial matrix"/>
    <property type="evidence" value="ECO:0007669"/>
    <property type="project" value="TreeGrafter"/>
</dbReference>
<comment type="similarity">
    <text evidence="2 8">Belongs to the aldehyde dehydrogenase family.</text>
</comment>
<feature type="active site" evidence="7">
    <location>
        <position position="303"/>
    </location>
</feature>
<accession>A0A316V940</accession>
<evidence type="ECO:0000256" key="4">
    <source>
        <dbReference type="ARBA" id="ARBA00023027"/>
    </source>
</evidence>
<dbReference type="InterPro" id="IPR029510">
    <property type="entry name" value="Ald_DH_CS_GLU"/>
</dbReference>
<dbReference type="FunFam" id="3.40.605.10:FF:000006">
    <property type="entry name" value="1-pyrroline-5-carboxylate dehydrogenase"/>
    <property type="match status" value="1"/>
</dbReference>
<gene>
    <name evidence="12" type="ORF">FA14DRAFT_76981</name>
</gene>
<dbReference type="Pfam" id="PF00171">
    <property type="entry name" value="Aldedh"/>
    <property type="match status" value="1"/>
</dbReference>
<dbReference type="EMBL" id="KZ819605">
    <property type="protein sequence ID" value="PWN32703.1"/>
    <property type="molecule type" value="Genomic_DNA"/>
</dbReference>
<reference evidence="12 13" key="1">
    <citation type="journal article" date="2018" name="Mol. Biol. Evol.">
        <title>Broad Genomic Sampling Reveals a Smut Pathogenic Ancestry of the Fungal Clade Ustilaginomycotina.</title>
        <authorList>
            <person name="Kijpornyongpan T."/>
            <person name="Mondo S.J."/>
            <person name="Barry K."/>
            <person name="Sandor L."/>
            <person name="Lee J."/>
            <person name="Lipzen A."/>
            <person name="Pangilinan J."/>
            <person name="LaButti K."/>
            <person name="Hainaut M."/>
            <person name="Henrissat B."/>
            <person name="Grigoriev I.V."/>
            <person name="Spatafora J.W."/>
            <person name="Aime M.C."/>
        </authorList>
    </citation>
    <scope>NUCLEOTIDE SEQUENCE [LARGE SCALE GENOMIC DNA]</scope>
    <source>
        <strain evidence="12 13">MCA 3882</strain>
    </source>
</reference>
<dbReference type="InterPro" id="IPR016160">
    <property type="entry name" value="Ald_DH_CS_CYS"/>
</dbReference>
<dbReference type="InterPro" id="IPR015590">
    <property type="entry name" value="Aldehyde_DH_dom"/>
</dbReference>
<dbReference type="InterPro" id="IPR005931">
    <property type="entry name" value="P5CDH/ALDH4A1"/>
</dbReference>
<dbReference type="EC" id="1.2.1.88" evidence="9"/>
<evidence type="ECO:0000256" key="7">
    <source>
        <dbReference type="PROSITE-ProRule" id="PRU10007"/>
    </source>
</evidence>
<evidence type="ECO:0000256" key="10">
    <source>
        <dbReference type="RuleBase" id="RU366030"/>
    </source>
</evidence>
<evidence type="ECO:0000256" key="8">
    <source>
        <dbReference type="RuleBase" id="RU003345"/>
    </source>
</evidence>
<keyword evidence="3 8" id="KW-0560">Oxidoreductase</keyword>
<dbReference type="UniPathway" id="UPA00261">
    <property type="reaction ID" value="UER00374"/>
</dbReference>
<dbReference type="FunCoup" id="A0A316V940">
    <property type="interactions" value="173"/>
</dbReference>
<keyword evidence="5 9" id="KW-0642">Proline metabolism</keyword>
<dbReference type="STRING" id="1280837.A0A316V940"/>
<name>A0A316V940_9BASI</name>
<sequence length="553" mass="60567">MASITAQQGVFALPNIVNEPCRNYEPGSADRTKLQQALKEMQQEAAQGKIHVPCIVNGKPIKTSSQAKQVNPSNFEEVLCTYDEADKGLINTAIKGALEARANWERMPLNDRAAIFLKAADLLANKYRYKIMAATMLGQGKNIWQAEIDAAAESCDFLRFGIKYMHQLYSIQPPENSAGVWNRVEYRPLEGFVLAVSPFNFTAIGINLAAAPAMVGNVVIWKPSPMAVYSNYLMLQILHEAGLPAGVIQFCPGPAGEVVSTALAHREFASLHFTGSTTIFKKLWKQIADNIENYRSYPRIVGETGGKNFHFVHSSANVEHAVHQTIRAAFEYQGQKCSALSRLYVPQSMWTNGGFKQLLSEQVSKISVGPVEEFQHFCGPVIAKTAFERITSMINEAKQAGGKIVCGGTSDGTKGFFVQPTVIETDDPKSVTMVNEIFGPVLTVYPYPDDQVDQTCALVDGTTDYSLTGAIFAQDRNALIHISNLLRDASGMMYFNDKCTGAVVGQQPFGGARGSGTNDRAGSMALLLRFTSARTIKESFNEIPHYIYPSNLS</sequence>
<dbReference type="Gene3D" id="3.40.605.10">
    <property type="entry name" value="Aldehyde Dehydrogenase, Chain A, domain 1"/>
    <property type="match status" value="1"/>
</dbReference>
<keyword evidence="4 9" id="KW-0520">NAD</keyword>
<dbReference type="AlphaFoldDB" id="A0A316V940"/>
<dbReference type="InterPro" id="IPR016161">
    <property type="entry name" value="Ald_DH/histidinol_DH"/>
</dbReference>
<comment type="pathway">
    <text evidence="1 9">Amino-acid degradation; L-proline degradation into L-glutamate; L-glutamate from L-proline: step 2/2.</text>
</comment>
<dbReference type="RefSeq" id="XP_025353005.1">
    <property type="nucleotide sequence ID" value="XM_025502858.1"/>
</dbReference>
<dbReference type="SUPFAM" id="SSF53720">
    <property type="entry name" value="ALDH-like"/>
    <property type="match status" value="1"/>
</dbReference>